<evidence type="ECO:0000313" key="3">
    <source>
        <dbReference type="EMBL" id="GAA4624101.1"/>
    </source>
</evidence>
<dbReference type="InterPro" id="IPR006311">
    <property type="entry name" value="TAT_signal"/>
</dbReference>
<gene>
    <name evidence="3" type="ORF">GCM10023196_022930</name>
</gene>
<dbReference type="InterPro" id="IPR011050">
    <property type="entry name" value="Pectin_lyase_fold/virulence"/>
</dbReference>
<feature type="signal peptide" evidence="1">
    <location>
        <begin position="1"/>
        <end position="29"/>
    </location>
</feature>
<dbReference type="Gene3D" id="2.160.20.10">
    <property type="entry name" value="Single-stranded right-handed beta-helix, Pectin lyase-like"/>
    <property type="match status" value="2"/>
</dbReference>
<dbReference type="InterPro" id="IPR048482">
    <property type="entry name" value="GH141_ins"/>
</dbReference>
<feature type="domain" description="GH141-like insertion" evidence="2">
    <location>
        <begin position="255"/>
        <end position="289"/>
    </location>
</feature>
<dbReference type="PANTHER" id="PTHR36453">
    <property type="entry name" value="SECRETED PROTEIN-RELATED"/>
    <property type="match status" value="1"/>
</dbReference>
<comment type="caution">
    <text evidence="3">The sequence shown here is derived from an EMBL/GenBank/DDBJ whole genome shotgun (WGS) entry which is preliminary data.</text>
</comment>
<organism evidence="3 4">
    <name type="scientific">Actinoallomurus vinaceus</name>
    <dbReference type="NCBI Taxonomy" id="1080074"/>
    <lineage>
        <taxon>Bacteria</taxon>
        <taxon>Bacillati</taxon>
        <taxon>Actinomycetota</taxon>
        <taxon>Actinomycetes</taxon>
        <taxon>Streptosporangiales</taxon>
        <taxon>Thermomonosporaceae</taxon>
        <taxon>Actinoallomurus</taxon>
    </lineage>
</organism>
<dbReference type="PROSITE" id="PS51257">
    <property type="entry name" value="PROKAR_LIPOPROTEIN"/>
    <property type="match status" value="1"/>
</dbReference>
<dbReference type="PROSITE" id="PS51318">
    <property type="entry name" value="TAT"/>
    <property type="match status" value="1"/>
</dbReference>
<dbReference type="Proteomes" id="UP001501442">
    <property type="component" value="Unassembled WGS sequence"/>
</dbReference>
<keyword evidence="1" id="KW-0732">Signal</keyword>
<reference evidence="4" key="1">
    <citation type="journal article" date="2019" name="Int. J. Syst. Evol. Microbiol.">
        <title>The Global Catalogue of Microorganisms (GCM) 10K type strain sequencing project: providing services to taxonomists for standard genome sequencing and annotation.</title>
        <authorList>
            <consortium name="The Broad Institute Genomics Platform"/>
            <consortium name="The Broad Institute Genome Sequencing Center for Infectious Disease"/>
            <person name="Wu L."/>
            <person name="Ma J."/>
        </authorList>
    </citation>
    <scope>NUCLEOTIDE SEQUENCE [LARGE SCALE GENOMIC DNA]</scope>
    <source>
        <strain evidence="4">JCM 17939</strain>
    </source>
</reference>
<dbReference type="Pfam" id="PF21231">
    <property type="entry name" value="GH141_M"/>
    <property type="match status" value="1"/>
</dbReference>
<dbReference type="InterPro" id="IPR012334">
    <property type="entry name" value="Pectin_lyas_fold"/>
</dbReference>
<name>A0ABP8U6Z5_9ACTN</name>
<keyword evidence="4" id="KW-1185">Reference proteome</keyword>
<feature type="chain" id="PRO_5045196912" description="GH141-like insertion domain-containing protein" evidence="1">
    <location>
        <begin position="30"/>
        <end position="624"/>
    </location>
</feature>
<dbReference type="SUPFAM" id="SSF51126">
    <property type="entry name" value="Pectin lyase-like"/>
    <property type="match status" value="1"/>
</dbReference>
<proteinExistence type="predicted"/>
<evidence type="ECO:0000313" key="4">
    <source>
        <dbReference type="Proteomes" id="UP001501442"/>
    </source>
</evidence>
<protein>
    <recommendedName>
        <fullName evidence="2">GH141-like insertion domain-containing protein</fullName>
    </recommendedName>
</protein>
<dbReference type="RefSeq" id="WP_345430687.1">
    <property type="nucleotide sequence ID" value="NZ_BAABHK010000003.1"/>
</dbReference>
<dbReference type="PANTHER" id="PTHR36453:SF1">
    <property type="entry name" value="RIGHT HANDED BETA HELIX DOMAIN-CONTAINING PROTEIN"/>
    <property type="match status" value="1"/>
</dbReference>
<sequence>MFRRSRQRLLRAAVGAATALACLTVPAAAADARDRACTPKQLFVSPQGDDRANGTIGRPWKTIEHARDVIRQRHLNRDMRCDLVVQVRAGDYTVDSTIRFTEADSGSNGHSVVYRSYDGPGKARFLGARQITGWQHYKGDIYRVQTDKNHPFYTLYDNGQRATTARTPNRTSTETLGPYLQSLESSDDALTNSQQWMAYKDGDWDQNWDLHDAQVVVWSGGHWSWFTDTDPILNVNWKKKFVSLRYPTRFSLYSQVGSRYFIQNSLDFLDQPGEYYLDHSDGMLYYRPRNGSIENSTVMAPTVQTVFSIAGSSPSARVHDLSLDGFTVQYTDFTDWYRYGWNGVGDSGYVHKYPDYDRQIEMPRNRYGAVTLTNTIRVGLRRLHIADTGWTGVFLLFANDHDTVSDSLFENLGGDGVKIEGPYPGEGDVANHNVLTNNYITWIGELVSGDASGYEILDSGHNELSHSVIQHSARYAVSVKAITTVANADNYAGGNALSYLRIAHAGQDSGDMGAIDSYGVQNFEPHTIEASMSQILIDDVNADPSMPDVVPSGVHMDAGGCGYKFSDIQATNIQYRQPFHGNTNCNAFENNSWDANFDSSKMEYDKIGVTAGFPYPIPAAAQGH</sequence>
<evidence type="ECO:0000256" key="1">
    <source>
        <dbReference type="SAM" id="SignalP"/>
    </source>
</evidence>
<evidence type="ECO:0000259" key="2">
    <source>
        <dbReference type="Pfam" id="PF21231"/>
    </source>
</evidence>
<dbReference type="EMBL" id="BAABHK010000003">
    <property type="protein sequence ID" value="GAA4624101.1"/>
    <property type="molecule type" value="Genomic_DNA"/>
</dbReference>
<accession>A0ABP8U6Z5</accession>